<dbReference type="GO" id="GO:0005737">
    <property type="term" value="C:cytoplasm"/>
    <property type="evidence" value="ECO:0007669"/>
    <property type="project" value="TreeGrafter"/>
</dbReference>
<keyword evidence="4" id="KW-0732">Signal</keyword>
<evidence type="ECO:0000256" key="3">
    <source>
        <dbReference type="PIRSR" id="PIRSR600246-3"/>
    </source>
</evidence>
<feature type="signal peptide" evidence="4">
    <location>
        <begin position="1"/>
        <end position="27"/>
    </location>
</feature>
<keyword evidence="6" id="KW-1185">Reference proteome</keyword>
<feature type="binding site" evidence="2">
    <location>
        <begin position="247"/>
        <end position="250"/>
    </location>
    <ligand>
        <name>substrate</name>
    </ligand>
</feature>
<dbReference type="Gene3D" id="3.60.20.30">
    <property type="entry name" value="(Glycosyl)asparaginase"/>
    <property type="match status" value="1"/>
</dbReference>
<proteinExistence type="predicted"/>
<evidence type="ECO:0000313" key="5">
    <source>
        <dbReference type="EMBL" id="QHI34774.1"/>
    </source>
</evidence>
<dbReference type="InterPro" id="IPR000246">
    <property type="entry name" value="Peptidase_T2"/>
</dbReference>
<dbReference type="CDD" id="cd04513">
    <property type="entry name" value="Glycosylasparaginase"/>
    <property type="match status" value="1"/>
</dbReference>
<evidence type="ECO:0000313" key="6">
    <source>
        <dbReference type="Proteomes" id="UP000464657"/>
    </source>
</evidence>
<evidence type="ECO:0000256" key="1">
    <source>
        <dbReference type="PIRSR" id="PIRSR600246-1"/>
    </source>
</evidence>
<dbReference type="Proteomes" id="UP000464657">
    <property type="component" value="Chromosome"/>
</dbReference>
<evidence type="ECO:0000256" key="4">
    <source>
        <dbReference type="SAM" id="SignalP"/>
    </source>
</evidence>
<dbReference type="KEGG" id="kan:IMCC3317_01180"/>
<dbReference type="PANTHER" id="PTHR10188">
    <property type="entry name" value="L-ASPARAGINASE"/>
    <property type="match status" value="1"/>
</dbReference>
<dbReference type="FunFam" id="3.60.20.30:FF:000005">
    <property type="entry name" value="N(4)-(Beta-N-acetylglucosaminyl)-L-asparaginase"/>
    <property type="match status" value="1"/>
</dbReference>
<feature type="chain" id="PRO_5029571287" evidence="4">
    <location>
        <begin position="28"/>
        <end position="337"/>
    </location>
</feature>
<accession>A0A7L4ZFN5</accession>
<dbReference type="GO" id="GO:0003948">
    <property type="term" value="F:N4-(beta-N-acetylglucosaminyl)-L-asparaginase activity"/>
    <property type="evidence" value="ECO:0007669"/>
    <property type="project" value="UniProtKB-EC"/>
</dbReference>
<evidence type="ECO:0000256" key="2">
    <source>
        <dbReference type="PIRSR" id="PIRSR600246-2"/>
    </source>
</evidence>
<dbReference type="AlphaFoldDB" id="A0A7L4ZFN5"/>
<feature type="binding site" evidence="2">
    <location>
        <begin position="224"/>
        <end position="227"/>
    </location>
    <ligand>
        <name>substrate</name>
    </ligand>
</feature>
<dbReference type="OrthoDB" id="9780217at2"/>
<dbReference type="PROSITE" id="PS51257">
    <property type="entry name" value="PROKAR_LIPOPROTEIN"/>
    <property type="match status" value="1"/>
</dbReference>
<dbReference type="PANTHER" id="PTHR10188:SF6">
    <property type="entry name" value="N(4)-(BETA-N-ACETYLGLUCOSAMINYL)-L-ASPARAGINASE"/>
    <property type="match status" value="1"/>
</dbReference>
<feature type="site" description="Cleavage; by autolysis" evidence="3">
    <location>
        <begin position="195"/>
        <end position="196"/>
    </location>
</feature>
<gene>
    <name evidence="5" type="ORF">IMCC3317_01180</name>
</gene>
<dbReference type="SUPFAM" id="SSF56235">
    <property type="entry name" value="N-terminal nucleophile aminohydrolases (Ntn hydrolases)"/>
    <property type="match status" value="1"/>
</dbReference>
<sequence>MKRRKFLQSAALTGLGLTIGSALTACADEKNNEVKTAVAGTSTTAKPIIPIVIATWNVPNATQKAWDVLQEGKSALDAVEQGVRVEEADENNQSVGIGGLPDRDGNVTLDACIMDKEGNYGAVVCIENIKHPISVARKVMEDTPHVLLAGNGAKQFAVESGFTPENLLTESSKKAWEKWKIEAKYKPIINVENHDTIGMLAIDKNGDISGACTTSGLSYKMQGRVGDSAIIGSGLFIDNEIGGATATGMGEEVLKTVGSFLIVELMRQGRTPQEACEEAVKRVVKKSPNFKDFQVGYIAVNKQGETGAYCIHEWFNYTVYQDNENKNHKSDYYSKKS</sequence>
<reference evidence="5 6" key="1">
    <citation type="journal article" date="2013" name="Int. J. Syst. Evol. Microbiol.">
        <title>Kordia antarctica sp. nov., isolated from Antarctic seawater.</title>
        <authorList>
            <person name="Baek K."/>
            <person name="Choi A."/>
            <person name="Kang I."/>
            <person name="Lee K."/>
            <person name="Cho J.C."/>
        </authorList>
    </citation>
    <scope>NUCLEOTIDE SEQUENCE [LARGE SCALE GENOMIC DNA]</scope>
    <source>
        <strain evidence="5 6">IMCC3317</strain>
    </source>
</reference>
<name>A0A7L4ZFN5_9FLAO</name>
<dbReference type="EC" id="3.5.1.26" evidence="5"/>
<dbReference type="Pfam" id="PF01112">
    <property type="entry name" value="Asparaginase_2"/>
    <property type="match status" value="1"/>
</dbReference>
<keyword evidence="5" id="KW-0378">Hydrolase</keyword>
<dbReference type="EMBL" id="CP019288">
    <property type="protein sequence ID" value="QHI34774.1"/>
    <property type="molecule type" value="Genomic_DNA"/>
</dbReference>
<dbReference type="RefSeq" id="WP_160127562.1">
    <property type="nucleotide sequence ID" value="NZ_CP019288.1"/>
</dbReference>
<feature type="active site" description="Nucleophile" evidence="1">
    <location>
        <position position="196"/>
    </location>
</feature>
<organism evidence="5 6">
    <name type="scientific">Kordia antarctica</name>
    <dbReference type="NCBI Taxonomy" id="1218801"/>
    <lineage>
        <taxon>Bacteria</taxon>
        <taxon>Pseudomonadati</taxon>
        <taxon>Bacteroidota</taxon>
        <taxon>Flavobacteriia</taxon>
        <taxon>Flavobacteriales</taxon>
        <taxon>Flavobacteriaceae</taxon>
        <taxon>Kordia</taxon>
    </lineage>
</organism>
<dbReference type="InterPro" id="IPR029055">
    <property type="entry name" value="Ntn_hydrolases_N"/>
</dbReference>
<protein>
    <submittedName>
        <fullName evidence="5">N(4)-(Beta-N-acetylglucosaminyl)-L-asparaginase</fullName>
        <ecNumber evidence="5">3.5.1.26</ecNumber>
    </submittedName>
</protein>